<name>A0A5M8QIU0_9MICO</name>
<dbReference type="Proteomes" id="UP000323221">
    <property type="component" value="Unassembled WGS sequence"/>
</dbReference>
<dbReference type="Pfam" id="PF01844">
    <property type="entry name" value="HNH"/>
    <property type="match status" value="1"/>
</dbReference>
<dbReference type="InterPro" id="IPR003615">
    <property type="entry name" value="HNH_nuc"/>
</dbReference>
<sequence>MAQQPTGHTSDALRSLDIALDAIAAAAGTLDALLPHLDDAQRRDVVARVGDIGRGGDALKVRVADDLAKRHDGLPKDERFPLCCGYKDPLEMLTAELGASRRTARQLLRAASATRASIGITGATVPARFPILGGALETGAISLEAVGAVLDALGDAPDRAHADDVAAAEEALVASAIGDRGTHRDDTATDAPMPPELLARLARMWRDAMDPDGAEPRYERQLAERGFTFGTRPDGMVQGRLVCTPDQGAVLAAAFDAFTGPRTKPRFQSDDERAAAALEVDDRSRPQQMVDALIAMVGRSVEQRDVPRVGGEAPVVVVHVAKQSLEAAATGTPGCTATVERTGDCIPVHLAAAMLCDGRIQSAVTGADGLPLHLGRTDRLFSRAQRRALAIRDGGCRAPGCTFPVGWTEAHHIVPWEAGGPTDLDNGILLCSHHHHEVHRGTLEVQWASGGWVVVPRIRRPRRIRGFSRRITGAAPQLQPTA</sequence>
<protein>
    <submittedName>
        <fullName evidence="3">DUF222 domain-containing protein</fullName>
    </submittedName>
</protein>
<accession>A0A5M8QIU0</accession>
<dbReference type="CDD" id="cd00085">
    <property type="entry name" value="HNHc"/>
    <property type="match status" value="1"/>
</dbReference>
<evidence type="ECO:0000259" key="2">
    <source>
        <dbReference type="SMART" id="SM00507"/>
    </source>
</evidence>
<evidence type="ECO:0000313" key="3">
    <source>
        <dbReference type="EMBL" id="KAA6434884.1"/>
    </source>
</evidence>
<dbReference type="OrthoDB" id="5177627at2"/>
<dbReference type="RefSeq" id="WP_146355390.1">
    <property type="nucleotide sequence ID" value="NZ_VOIR01000012.1"/>
</dbReference>
<dbReference type="GO" id="GO:0008270">
    <property type="term" value="F:zinc ion binding"/>
    <property type="evidence" value="ECO:0007669"/>
    <property type="project" value="InterPro"/>
</dbReference>
<comment type="caution">
    <text evidence="3">The sequence shown here is derived from an EMBL/GenBank/DDBJ whole genome shotgun (WGS) entry which is preliminary data.</text>
</comment>
<organism evidence="3 4">
    <name type="scientific">Agrococcus sediminis</name>
    <dbReference type="NCBI Taxonomy" id="2599924"/>
    <lineage>
        <taxon>Bacteria</taxon>
        <taxon>Bacillati</taxon>
        <taxon>Actinomycetota</taxon>
        <taxon>Actinomycetes</taxon>
        <taxon>Micrococcales</taxon>
        <taxon>Microbacteriaceae</taxon>
        <taxon>Agrococcus</taxon>
    </lineage>
</organism>
<keyword evidence="4" id="KW-1185">Reference proteome</keyword>
<gene>
    <name evidence="3" type="ORF">FQ330_03695</name>
</gene>
<evidence type="ECO:0000313" key="4">
    <source>
        <dbReference type="Proteomes" id="UP000323221"/>
    </source>
</evidence>
<dbReference type="InterPro" id="IPR003870">
    <property type="entry name" value="DUF222"/>
</dbReference>
<dbReference type="Gene3D" id="1.10.30.50">
    <property type="match status" value="1"/>
</dbReference>
<dbReference type="Pfam" id="PF02720">
    <property type="entry name" value="DUF222"/>
    <property type="match status" value="1"/>
</dbReference>
<proteinExistence type="inferred from homology"/>
<comment type="similarity">
    <text evidence="1">Belongs to the Rv1128c/1148c/1588c/1702c/1945/3466 family.</text>
</comment>
<feature type="domain" description="HNH nuclease" evidence="2">
    <location>
        <begin position="384"/>
        <end position="436"/>
    </location>
</feature>
<dbReference type="SMART" id="SM00507">
    <property type="entry name" value="HNHc"/>
    <property type="match status" value="1"/>
</dbReference>
<evidence type="ECO:0000256" key="1">
    <source>
        <dbReference type="ARBA" id="ARBA00023450"/>
    </source>
</evidence>
<dbReference type="InterPro" id="IPR002711">
    <property type="entry name" value="HNH"/>
</dbReference>
<dbReference type="GO" id="GO:0004519">
    <property type="term" value="F:endonuclease activity"/>
    <property type="evidence" value="ECO:0007669"/>
    <property type="project" value="InterPro"/>
</dbReference>
<dbReference type="AlphaFoldDB" id="A0A5M8QIU0"/>
<dbReference type="GO" id="GO:0003676">
    <property type="term" value="F:nucleic acid binding"/>
    <property type="evidence" value="ECO:0007669"/>
    <property type="project" value="InterPro"/>
</dbReference>
<dbReference type="EMBL" id="VOIR01000012">
    <property type="protein sequence ID" value="KAA6434884.1"/>
    <property type="molecule type" value="Genomic_DNA"/>
</dbReference>
<reference evidence="3 4" key="1">
    <citation type="submission" date="2019-08" db="EMBL/GenBank/DDBJ databases">
        <title>Agrococcus lahaulensis sp. nov., isolated from a cold desert of the Indian Himalayas.</title>
        <authorList>
            <person name="Qu J.H."/>
        </authorList>
    </citation>
    <scope>NUCLEOTIDE SEQUENCE [LARGE SCALE GENOMIC DNA]</scope>
    <source>
        <strain evidence="3 4">NS18</strain>
    </source>
</reference>